<dbReference type="Pfam" id="PF08596">
    <property type="entry name" value="Lgl_C"/>
    <property type="match status" value="1"/>
</dbReference>
<dbReference type="STRING" id="765440.A0A0C3GDY2"/>
<evidence type="ECO:0000313" key="7">
    <source>
        <dbReference type="Proteomes" id="UP000054166"/>
    </source>
</evidence>
<dbReference type="InterPro" id="IPR013905">
    <property type="entry name" value="Lgl_C_dom"/>
</dbReference>
<proteinExistence type="inferred from homology"/>
<dbReference type="Gene3D" id="2.130.10.10">
    <property type="entry name" value="YVTN repeat-like/Quinoprotein amine dehydrogenase"/>
    <property type="match status" value="1"/>
</dbReference>
<dbReference type="SUPFAM" id="SSF50978">
    <property type="entry name" value="WD40 repeat-like"/>
    <property type="match status" value="1"/>
</dbReference>
<keyword evidence="3" id="KW-0853">WD repeat</keyword>
<evidence type="ECO:0000256" key="2">
    <source>
        <dbReference type="ARBA" id="ARBA00022483"/>
    </source>
</evidence>
<dbReference type="GO" id="GO:0005886">
    <property type="term" value="C:plasma membrane"/>
    <property type="evidence" value="ECO:0007669"/>
    <property type="project" value="TreeGrafter"/>
</dbReference>
<dbReference type="InterPro" id="IPR036322">
    <property type="entry name" value="WD40_repeat_dom_sf"/>
</dbReference>
<evidence type="ECO:0000259" key="5">
    <source>
        <dbReference type="Pfam" id="PF08596"/>
    </source>
</evidence>
<dbReference type="InterPro" id="IPR001680">
    <property type="entry name" value="WD40_rpt"/>
</dbReference>
<evidence type="ECO:0000256" key="1">
    <source>
        <dbReference type="ARBA" id="ARBA00008070"/>
    </source>
</evidence>
<comment type="similarity">
    <text evidence="1">Belongs to the WD repeat L(2)GL family.</text>
</comment>
<dbReference type="PANTHER" id="PTHR10241">
    <property type="entry name" value="LETHAL 2 GIANT LARVAE PROTEIN"/>
    <property type="match status" value="1"/>
</dbReference>
<dbReference type="Proteomes" id="UP000054166">
    <property type="component" value="Unassembled WGS sequence"/>
</dbReference>
<keyword evidence="2" id="KW-0268">Exocytosis</keyword>
<feature type="region of interest" description="Disordered" evidence="4">
    <location>
        <begin position="1026"/>
        <end position="1056"/>
    </location>
</feature>
<dbReference type="AlphaFoldDB" id="A0A0C3GDY2"/>
<dbReference type="GO" id="GO:0019905">
    <property type="term" value="F:syntaxin binding"/>
    <property type="evidence" value="ECO:0007669"/>
    <property type="project" value="TreeGrafter"/>
</dbReference>
<dbReference type="PANTHER" id="PTHR10241:SF25">
    <property type="entry name" value="TOMOSYN, ISOFORM C"/>
    <property type="match status" value="1"/>
</dbReference>
<dbReference type="GO" id="GO:0006893">
    <property type="term" value="P:Golgi to plasma membrane transport"/>
    <property type="evidence" value="ECO:0007669"/>
    <property type="project" value="TreeGrafter"/>
</dbReference>
<accession>A0A0C3GDY2</accession>
<dbReference type="SMART" id="SM00320">
    <property type="entry name" value="WD40"/>
    <property type="match status" value="3"/>
</dbReference>
<dbReference type="EMBL" id="KN832976">
    <property type="protein sequence ID" value="KIM88841.1"/>
    <property type="molecule type" value="Genomic_DNA"/>
</dbReference>
<dbReference type="GO" id="GO:0005737">
    <property type="term" value="C:cytoplasm"/>
    <property type="evidence" value="ECO:0007669"/>
    <property type="project" value="TreeGrafter"/>
</dbReference>
<feature type="region of interest" description="Disordered" evidence="4">
    <location>
        <begin position="456"/>
        <end position="483"/>
    </location>
</feature>
<dbReference type="GO" id="GO:0006887">
    <property type="term" value="P:exocytosis"/>
    <property type="evidence" value="ECO:0007669"/>
    <property type="project" value="UniProtKB-KW"/>
</dbReference>
<dbReference type="SUPFAM" id="SSF101898">
    <property type="entry name" value="NHL repeat"/>
    <property type="match status" value="1"/>
</dbReference>
<protein>
    <recommendedName>
        <fullName evidence="5">Lethal giant larvae (Lgl)-like C-terminal domain-containing protein</fullName>
    </recommendedName>
</protein>
<reference evidence="7" key="2">
    <citation type="submission" date="2015-01" db="EMBL/GenBank/DDBJ databases">
        <title>Evolutionary Origins and Diversification of the Mycorrhizal Mutualists.</title>
        <authorList>
            <consortium name="DOE Joint Genome Institute"/>
            <consortium name="Mycorrhizal Genomics Consortium"/>
            <person name="Kohler A."/>
            <person name="Kuo A."/>
            <person name="Nagy L.G."/>
            <person name="Floudas D."/>
            <person name="Copeland A."/>
            <person name="Barry K.W."/>
            <person name="Cichocki N."/>
            <person name="Veneault-Fourrey C."/>
            <person name="LaButti K."/>
            <person name="Lindquist E.A."/>
            <person name="Lipzen A."/>
            <person name="Lundell T."/>
            <person name="Morin E."/>
            <person name="Murat C."/>
            <person name="Riley R."/>
            <person name="Ohm R."/>
            <person name="Sun H."/>
            <person name="Tunlid A."/>
            <person name="Henrissat B."/>
            <person name="Grigoriev I.V."/>
            <person name="Hibbett D.S."/>
            <person name="Martin F."/>
        </authorList>
    </citation>
    <scope>NUCLEOTIDE SEQUENCE [LARGE SCALE GENOMIC DNA]</scope>
    <source>
        <strain evidence="7">F 1598</strain>
    </source>
</reference>
<keyword evidence="7" id="KW-1185">Reference proteome</keyword>
<dbReference type="InterPro" id="IPR015943">
    <property type="entry name" value="WD40/YVTN_repeat-like_dom_sf"/>
</dbReference>
<sequence length="1077" mass="117143">MFLSKHSELYLDLSSDLRESEDWNVGTLRPLEYLLDVVSFAIEPLSGLLAVGTASGVIHIFGRPGVFSRLTLPEPVRIKFLQFAVSVFKLICVDSNDSFHVWDLASPSRPKLQKSTRFNGINDLTLSASHTHAFLSLQSGEIKTYDLICLRKSPYVIPNMWALYEEQMVATSIPEASSPGSQIPVEVVVHPRDLNLVFVAYGGGIILSDLSERSTLRAYELVIPAGAPGGRGYRSPDLLTHRRPSVTCLAIHPAGHFFVAGYADGTVAFWAVEDEDHPLFVRTIDDLEEVNIVDGDKIEQYLPSGNVAEKEPIPSADREPVFKLSWSGFPNSSDPRGGETALTVLGGLMEGDRPGVTVLWLPPFNPPEAPASAGALVQKSLHPSLRKAMRESILPLKSYFYATVGPTQDFLLLSRSSPHFAAAFDPVAIILLSDTVGDTRAVEAFQFPPPELVSPVSTVSDSVPKVPSISEDHTDPSDPSDVLSEDLASTLRDMSVNDDPKRLNLAPSLWNGNSGVVHGEMLKLEHDAYETFTAESDIGDDELPLKGGIAWMNDAKATEAKLSKYQPHRLLITHHRDHTVQFQDISAQLLLEHGSPSIQNHFPKPLHAFTIELNSLLTDAAVTMHTSSSFISKTEISSVHLAGESLECAVVFKTGELALYRLGSVAPADMVYREAEDKELIIVEHIPVSNNQRYHPYFILAPGLGRVITCALSDIGFLAVSYADGSLFIVDMRGPTIIFRSGQEAKSKHKHMSKLIGKHSDESDTVRCLNWTVCGLGTDPRLKIRLIASRASGYTQIFSLRHPSRSSPWELDGEPVETETLAHPIPRGSFIIDANTGAPIKADRSHLAASLQDSNRNNIPYLWITASAKGVRCIANITGERVAKADWGNKVGGVESVQLVEKSGSHALVAFTDKNEAVVYSLPHLEQLQTLQLPESDLALSVDTSGDFLAFKRDFKSNLIKEIILSSLFDIRRAYSLPDVDFTSTRGEVPSQPQPVSTGPVNLLSGTWSWFAGGGGMTGDQVDELLAGPDRPMPEPPKVKPAAAAGGPSTAARLAAEAQSAQSNLYARLSSALNDRG</sequence>
<dbReference type="GO" id="GO:0005096">
    <property type="term" value="F:GTPase activator activity"/>
    <property type="evidence" value="ECO:0007669"/>
    <property type="project" value="TreeGrafter"/>
</dbReference>
<organism evidence="6 7">
    <name type="scientific">Piloderma croceum (strain F 1598)</name>
    <dbReference type="NCBI Taxonomy" id="765440"/>
    <lineage>
        <taxon>Eukaryota</taxon>
        <taxon>Fungi</taxon>
        <taxon>Dikarya</taxon>
        <taxon>Basidiomycota</taxon>
        <taxon>Agaricomycotina</taxon>
        <taxon>Agaricomycetes</taxon>
        <taxon>Agaricomycetidae</taxon>
        <taxon>Atheliales</taxon>
        <taxon>Atheliaceae</taxon>
        <taxon>Piloderma</taxon>
    </lineage>
</organism>
<dbReference type="GO" id="GO:0045159">
    <property type="term" value="F:myosin II binding"/>
    <property type="evidence" value="ECO:0007669"/>
    <property type="project" value="TreeGrafter"/>
</dbReference>
<evidence type="ECO:0000256" key="3">
    <source>
        <dbReference type="PROSITE-ProRule" id="PRU00221"/>
    </source>
</evidence>
<feature type="domain" description="Lethal giant larvae (Lgl)-like C-terminal" evidence="5">
    <location>
        <begin position="635"/>
        <end position="1034"/>
    </location>
</feature>
<feature type="repeat" description="WD" evidence="3">
    <location>
        <begin position="239"/>
        <end position="273"/>
    </location>
</feature>
<dbReference type="HOGENOM" id="CLU_005737_1_0_1"/>
<dbReference type="PROSITE" id="PS50082">
    <property type="entry name" value="WD_REPEATS_2"/>
    <property type="match status" value="1"/>
</dbReference>
<name>A0A0C3GDY2_PILCF</name>
<feature type="compositionally biased region" description="Low complexity" evidence="4">
    <location>
        <begin position="456"/>
        <end position="468"/>
    </location>
</feature>
<dbReference type="FunCoup" id="A0A0C3GDY2">
    <property type="interactions" value="34"/>
</dbReference>
<evidence type="ECO:0000256" key="4">
    <source>
        <dbReference type="SAM" id="MobiDB-lite"/>
    </source>
</evidence>
<gene>
    <name evidence="6" type="ORF">PILCRDRAFT_241250</name>
</gene>
<dbReference type="OrthoDB" id="19944at2759"/>
<feature type="compositionally biased region" description="Low complexity" evidence="4">
    <location>
        <begin position="1040"/>
        <end position="1056"/>
    </location>
</feature>
<reference evidence="6 7" key="1">
    <citation type="submission" date="2014-04" db="EMBL/GenBank/DDBJ databases">
        <authorList>
            <consortium name="DOE Joint Genome Institute"/>
            <person name="Kuo A."/>
            <person name="Tarkka M."/>
            <person name="Buscot F."/>
            <person name="Kohler A."/>
            <person name="Nagy L.G."/>
            <person name="Floudas D."/>
            <person name="Copeland A."/>
            <person name="Barry K.W."/>
            <person name="Cichocki N."/>
            <person name="Veneault-Fourrey C."/>
            <person name="LaButti K."/>
            <person name="Lindquist E.A."/>
            <person name="Lipzen A."/>
            <person name="Lundell T."/>
            <person name="Morin E."/>
            <person name="Murat C."/>
            <person name="Sun H."/>
            <person name="Tunlid A."/>
            <person name="Henrissat B."/>
            <person name="Grigoriev I.V."/>
            <person name="Hibbett D.S."/>
            <person name="Martin F."/>
            <person name="Nordberg H.P."/>
            <person name="Cantor M.N."/>
            <person name="Hua S.X."/>
        </authorList>
    </citation>
    <scope>NUCLEOTIDE SEQUENCE [LARGE SCALE GENOMIC DNA]</scope>
    <source>
        <strain evidence="6 7">F 1598</strain>
    </source>
</reference>
<dbReference type="InParanoid" id="A0A0C3GDY2"/>
<evidence type="ECO:0000313" key="6">
    <source>
        <dbReference type="EMBL" id="KIM88841.1"/>
    </source>
</evidence>